<protein>
    <submittedName>
        <fullName evidence="5">Inactive transglutaminase family protein</fullName>
    </submittedName>
</protein>
<feature type="domain" description="Inactive transglutaminase fused to 7 transmembrane helices" evidence="3">
    <location>
        <begin position="24"/>
        <end position="185"/>
    </location>
</feature>
<keyword evidence="2" id="KW-0472">Membrane</keyword>
<dbReference type="Pfam" id="PF14400">
    <property type="entry name" value="Transglut_i_TM"/>
    <property type="match status" value="1"/>
</dbReference>
<feature type="transmembrane region" description="Helical" evidence="2">
    <location>
        <begin position="411"/>
        <end position="430"/>
    </location>
</feature>
<comment type="caution">
    <text evidence="5">The sequence shown here is derived from an EMBL/GenBank/DDBJ whole genome shotgun (WGS) entry which is preliminary data.</text>
</comment>
<feature type="transmembrane region" description="Helical" evidence="2">
    <location>
        <begin position="478"/>
        <end position="495"/>
    </location>
</feature>
<dbReference type="RefSeq" id="WP_386716796.1">
    <property type="nucleotide sequence ID" value="NZ_JBHRSZ010000002.1"/>
</dbReference>
<evidence type="ECO:0000259" key="3">
    <source>
        <dbReference type="Pfam" id="PF14400"/>
    </source>
</evidence>
<reference evidence="6" key="1">
    <citation type="journal article" date="2019" name="Int. J. Syst. Evol. Microbiol.">
        <title>The Global Catalogue of Microorganisms (GCM) 10K type strain sequencing project: providing services to taxonomists for standard genome sequencing and annotation.</title>
        <authorList>
            <consortium name="The Broad Institute Genomics Platform"/>
            <consortium name="The Broad Institute Genome Sequencing Center for Infectious Disease"/>
            <person name="Wu L."/>
            <person name="Ma J."/>
        </authorList>
    </citation>
    <scope>NUCLEOTIDE SEQUENCE [LARGE SCALE GENOMIC DNA]</scope>
    <source>
        <strain evidence="6">KCTC 52438</strain>
    </source>
</reference>
<feature type="domain" description="7 transmembrane helices usually fused to an inactive transglutaminase" evidence="4">
    <location>
        <begin position="261"/>
        <end position="506"/>
    </location>
</feature>
<evidence type="ECO:0000256" key="2">
    <source>
        <dbReference type="SAM" id="Phobius"/>
    </source>
</evidence>
<dbReference type="Pfam" id="PF14402">
    <property type="entry name" value="7TM_transglut"/>
    <property type="match status" value="1"/>
</dbReference>
<feature type="transmembrane region" description="Helical" evidence="2">
    <location>
        <begin position="343"/>
        <end position="373"/>
    </location>
</feature>
<evidence type="ECO:0000256" key="1">
    <source>
        <dbReference type="SAM" id="MobiDB-lite"/>
    </source>
</evidence>
<gene>
    <name evidence="5" type="ORF">ACFOEK_04515</name>
</gene>
<feature type="transmembrane region" description="Helical" evidence="2">
    <location>
        <begin position="6"/>
        <end position="23"/>
    </location>
</feature>
<keyword evidence="2" id="KW-1133">Transmembrane helix</keyword>
<evidence type="ECO:0000313" key="6">
    <source>
        <dbReference type="Proteomes" id="UP001595476"/>
    </source>
</evidence>
<evidence type="ECO:0000313" key="5">
    <source>
        <dbReference type="EMBL" id="MFC3150281.1"/>
    </source>
</evidence>
<feature type="transmembrane region" description="Helical" evidence="2">
    <location>
        <begin position="451"/>
        <end position="472"/>
    </location>
</feature>
<proteinExistence type="predicted"/>
<feature type="region of interest" description="Disordered" evidence="1">
    <location>
        <begin position="512"/>
        <end position="533"/>
    </location>
</feature>
<name>A0ABV7HFG7_9GAMM</name>
<accession>A0ABV7HFG7</accession>
<feature type="compositionally biased region" description="Low complexity" evidence="1">
    <location>
        <begin position="516"/>
        <end position="533"/>
    </location>
</feature>
<sequence>MSSRAQVYFIAFALILLGLGMTLHKSYEMDFPLVKGETKEVWTVEALVNFKADASQPEAQAKLTLPSQQSGIAILDEQYTTSGYGLTTTEENNVRQAVWSKRNASGQQRLFYKMQLTYDGQQQSELMPEPNPEPQADFDKDQLIAAQAIIDMAFEQSADRESLVHRLIQIIQTKDLPEVGYLLNDELKTGSKSKLIMNLLALKGIDSTIVRGLYLEDGHRRLLPSEILSVYIDQDWKLFNFDSDRDTTLDNFLIWQIGGKSLLDVIGGYDSEVRFSIISNIMSSRKVAVWNELHVEGDDSEFTILGLPTEQQSIFKLILLIPLGALVVVFLRVLVGIKTSGTFMPVLIALAFIETTLTTGLPVFLTIVFVGLLIRSYLSNINLLLVARVAAIVVIVVGLMGVISITSHKLGIEQGLTVTFFPMIILAWTIERMSIIWEEEGPKDVLVQGSGSLIVAIMCYFVMTSSTLKYLAFNFPELHLATLGFILILGQYNGYRLSELFRFAQVSKSEQEWHIPPAQQKPAAQSASSQEER</sequence>
<dbReference type="InterPro" id="IPR025840">
    <property type="entry name" value="7TM_transglut"/>
</dbReference>
<feature type="transmembrane region" description="Helical" evidence="2">
    <location>
        <begin position="317"/>
        <end position="337"/>
    </location>
</feature>
<keyword evidence="6" id="KW-1185">Reference proteome</keyword>
<dbReference type="EMBL" id="JBHRSZ010000002">
    <property type="protein sequence ID" value="MFC3150281.1"/>
    <property type="molecule type" value="Genomic_DNA"/>
</dbReference>
<feature type="transmembrane region" description="Helical" evidence="2">
    <location>
        <begin position="385"/>
        <end position="405"/>
    </location>
</feature>
<evidence type="ECO:0000259" key="4">
    <source>
        <dbReference type="Pfam" id="PF14402"/>
    </source>
</evidence>
<organism evidence="5 6">
    <name type="scientific">Litoribrevibacter euphylliae</name>
    <dbReference type="NCBI Taxonomy" id="1834034"/>
    <lineage>
        <taxon>Bacteria</taxon>
        <taxon>Pseudomonadati</taxon>
        <taxon>Pseudomonadota</taxon>
        <taxon>Gammaproteobacteria</taxon>
        <taxon>Oceanospirillales</taxon>
        <taxon>Oceanospirillaceae</taxon>
        <taxon>Litoribrevibacter</taxon>
    </lineage>
</organism>
<keyword evidence="2" id="KW-0812">Transmembrane</keyword>
<dbReference type="InterPro" id="IPR025838">
    <property type="entry name" value="Transglut_i_TM"/>
</dbReference>
<dbReference type="Proteomes" id="UP001595476">
    <property type="component" value="Unassembled WGS sequence"/>
</dbReference>